<evidence type="ECO:0000313" key="2">
    <source>
        <dbReference type="Proteomes" id="UP000269019"/>
    </source>
</evidence>
<dbReference type="SUPFAM" id="SSF53697">
    <property type="entry name" value="SIS domain"/>
    <property type="match status" value="1"/>
</dbReference>
<accession>A0A3G6J4N9</accession>
<protein>
    <submittedName>
        <fullName evidence="1">Uncharacterized protein</fullName>
    </submittedName>
</protein>
<dbReference type="EMBL" id="CP033896">
    <property type="protein sequence ID" value="AZA12909.1"/>
    <property type="molecule type" value="Genomic_DNA"/>
</dbReference>
<dbReference type="InterPro" id="IPR046348">
    <property type="entry name" value="SIS_dom_sf"/>
</dbReference>
<dbReference type="GO" id="GO:1901135">
    <property type="term" value="P:carbohydrate derivative metabolic process"/>
    <property type="evidence" value="ECO:0007669"/>
    <property type="project" value="InterPro"/>
</dbReference>
<dbReference type="Proteomes" id="UP000269019">
    <property type="component" value="Chromosome"/>
</dbReference>
<proteinExistence type="predicted"/>
<gene>
    <name evidence="1" type="ORF">CCHOA_02460</name>
</gene>
<name>A0A3G6J4N9_9CORY</name>
<dbReference type="RefSeq" id="WP_123926317.1">
    <property type="nucleotide sequence ID" value="NZ_CP033896.1"/>
</dbReference>
<organism evidence="1 2">
    <name type="scientific">Corynebacterium choanae</name>
    <dbReference type="NCBI Taxonomy" id="1862358"/>
    <lineage>
        <taxon>Bacteria</taxon>
        <taxon>Bacillati</taxon>
        <taxon>Actinomycetota</taxon>
        <taxon>Actinomycetes</taxon>
        <taxon>Mycobacteriales</taxon>
        <taxon>Corynebacteriaceae</taxon>
        <taxon>Corynebacterium</taxon>
    </lineage>
</organism>
<dbReference type="GO" id="GO:0097367">
    <property type="term" value="F:carbohydrate derivative binding"/>
    <property type="evidence" value="ECO:0007669"/>
    <property type="project" value="InterPro"/>
</dbReference>
<reference evidence="1 2" key="1">
    <citation type="submission" date="2018-11" db="EMBL/GenBank/DDBJ databases">
        <authorList>
            <person name="Kleinhagauer T."/>
            <person name="Glaeser S.P."/>
            <person name="Spergser J."/>
            <person name="Ruckert C."/>
            <person name="Kaempfer P."/>
            <person name="Busse H.-J."/>
        </authorList>
    </citation>
    <scope>NUCLEOTIDE SEQUENCE [LARGE SCALE GENOMIC DNA]</scope>
    <source>
        <strain evidence="1 2">200CH</strain>
    </source>
</reference>
<dbReference type="KEGG" id="ccho:CCHOA_02460"/>
<dbReference type="OrthoDB" id="4427542at2"/>
<keyword evidence="2" id="KW-1185">Reference proteome</keyword>
<evidence type="ECO:0000313" key="1">
    <source>
        <dbReference type="EMBL" id="AZA12909.1"/>
    </source>
</evidence>
<sequence>MDTPATQPTGIAASMAAALAAGYDPLAVHFYDLAHDGARIRSLAQQVADGEFNSLYNTHPRSVVILTDTLTHRQAAQLAAALREPHPLPIEIVEQLPEYVGPLDIVCLVSNSDTPQLIQAARRAGEVSAQLIIAAAGETMLALEPPRETVSVALPPTSSTVTPVFVAAVVDTVLASIREESALLAARLEDWAQRVDDEITACSPDRDPLVNPACQLYAAIAQRWSLHTATSHCGRSVAQLAATLCTDAGLAASFGDATVIANNIAHLPAPARDIFYDPELDGDDQSHSLPQPIVIAWGDTKPPAAPITVRAETIDDQQLSRLDVACRLLIRLQAALIVGPPKTTR</sequence>
<dbReference type="AlphaFoldDB" id="A0A3G6J4N9"/>